<name>A0ABT0B8V8_9SPHN</name>
<gene>
    <name evidence="1" type="ORF">MTR62_01735</name>
</gene>
<protein>
    <submittedName>
        <fullName evidence="1">Pilus assembly protein</fullName>
    </submittedName>
</protein>
<sequence>MSPLTPLCAAALRQLWRDRSGLAVTETALVLPFFLGAGLCGVELANYSLETMRVGQLAVSIADNASRIGDTSTLENRKIYESDINDLLLGASIEAAQGMGLFEHGRVIVSSLEVNANGNQYIHWQRCMGKLAASSNYGNQGDVLTNGMGPSEREVIALTGEAVIFVELQYDYQPLVSDALIGTPRISTVASFTVRSSRDLTQIYQADSDKPDPIYTCNLFIDAFA</sequence>
<proteinExistence type="predicted"/>
<reference evidence="1" key="1">
    <citation type="submission" date="2022-03" db="EMBL/GenBank/DDBJ databases">
        <title>Identification of a novel bacterium isolated from mangrove sediments.</title>
        <authorList>
            <person name="Pan X."/>
        </authorList>
    </citation>
    <scope>NUCLEOTIDE SEQUENCE</scope>
    <source>
        <strain evidence="1">B1949</strain>
    </source>
</reference>
<dbReference type="EMBL" id="JALHLF010000003">
    <property type="protein sequence ID" value="MCJ2181433.1"/>
    <property type="molecule type" value="Genomic_DNA"/>
</dbReference>
<dbReference type="RefSeq" id="WP_244016549.1">
    <property type="nucleotide sequence ID" value="NZ_JALHLF010000003.1"/>
</dbReference>
<dbReference type="Proteomes" id="UP001162881">
    <property type="component" value="Unassembled WGS sequence"/>
</dbReference>
<accession>A0ABT0B8V8</accession>
<evidence type="ECO:0000313" key="1">
    <source>
        <dbReference type="EMBL" id="MCJ2181433.1"/>
    </source>
</evidence>
<organism evidence="1 2">
    <name type="scientific">Novosphingobium organovorum</name>
    <dbReference type="NCBI Taxonomy" id="2930092"/>
    <lineage>
        <taxon>Bacteria</taxon>
        <taxon>Pseudomonadati</taxon>
        <taxon>Pseudomonadota</taxon>
        <taxon>Alphaproteobacteria</taxon>
        <taxon>Sphingomonadales</taxon>
        <taxon>Sphingomonadaceae</taxon>
        <taxon>Novosphingobium</taxon>
    </lineage>
</organism>
<comment type="caution">
    <text evidence="1">The sequence shown here is derived from an EMBL/GenBank/DDBJ whole genome shotgun (WGS) entry which is preliminary data.</text>
</comment>
<keyword evidence="2" id="KW-1185">Reference proteome</keyword>
<evidence type="ECO:0000313" key="2">
    <source>
        <dbReference type="Proteomes" id="UP001162881"/>
    </source>
</evidence>